<dbReference type="InterPro" id="IPR005000">
    <property type="entry name" value="Aldolase/citrate-lyase_domain"/>
</dbReference>
<keyword evidence="6" id="KW-1185">Reference proteome</keyword>
<dbReference type="GO" id="GO:0046872">
    <property type="term" value="F:metal ion binding"/>
    <property type="evidence" value="ECO:0007669"/>
    <property type="project" value="UniProtKB-KW"/>
</dbReference>
<gene>
    <name evidence="5" type="ORF">SAMN05216326_11244</name>
</gene>
<evidence type="ECO:0000256" key="1">
    <source>
        <dbReference type="ARBA" id="ARBA00005568"/>
    </source>
</evidence>
<dbReference type="InterPro" id="IPR040442">
    <property type="entry name" value="Pyrv_kinase-like_dom_sf"/>
</dbReference>
<keyword evidence="2" id="KW-0479">Metal-binding</keyword>
<dbReference type="AlphaFoldDB" id="A0A1I0BWE6"/>
<dbReference type="Pfam" id="PF03328">
    <property type="entry name" value="HpcH_HpaI"/>
    <property type="match status" value="1"/>
</dbReference>
<evidence type="ECO:0000313" key="5">
    <source>
        <dbReference type="EMBL" id="SET11397.1"/>
    </source>
</evidence>
<accession>A0A1I0BWE6</accession>
<name>A0A1I0BWE6_9PROT</name>
<dbReference type="PANTHER" id="PTHR30502">
    <property type="entry name" value="2-KETO-3-DEOXY-L-RHAMNONATE ALDOLASE"/>
    <property type="match status" value="1"/>
</dbReference>
<dbReference type="Gene3D" id="3.20.20.60">
    <property type="entry name" value="Phosphoenolpyruvate-binding domains"/>
    <property type="match status" value="1"/>
</dbReference>
<proteinExistence type="inferred from homology"/>
<dbReference type="InterPro" id="IPR050251">
    <property type="entry name" value="HpcH-HpaI_aldolase"/>
</dbReference>
<dbReference type="EMBL" id="FOIA01000012">
    <property type="protein sequence ID" value="SET11397.1"/>
    <property type="molecule type" value="Genomic_DNA"/>
</dbReference>
<sequence>MKPMQLKTKLVQSQTTIGSWITLGHTAIAEIMASAGFDWLVLDMEHSVLELNEVQTIIQVLDSRSCPAIVRLTSNHPDQIKRVMDAGATGVMVPMIKSAVDAQAAVDGVYYPPHGRRGVGLARAQGFGASFPAYRQWLEQNAVIVAMIEHVDAVHAIDQILSVTGIDAYIIGPYDLSGSMGRPGELDHPEVQEAITHIREAGQRANKPGGIHVIEPEPEALQQRIESGFNFLGYSLDIRILDSICRNHLQLIRTSTQQL</sequence>
<feature type="domain" description="HpcH/HpaI aldolase/citrate lyase" evidence="4">
    <location>
        <begin position="17"/>
        <end position="206"/>
    </location>
</feature>
<dbReference type="PANTHER" id="PTHR30502:SF0">
    <property type="entry name" value="PHOSPHOENOLPYRUVATE CARBOXYLASE FAMILY PROTEIN"/>
    <property type="match status" value="1"/>
</dbReference>
<dbReference type="InterPro" id="IPR015813">
    <property type="entry name" value="Pyrv/PenolPyrv_kinase-like_dom"/>
</dbReference>
<reference evidence="6" key="1">
    <citation type="submission" date="2016-10" db="EMBL/GenBank/DDBJ databases">
        <authorList>
            <person name="Varghese N."/>
            <person name="Submissions S."/>
        </authorList>
    </citation>
    <scope>NUCLEOTIDE SEQUENCE [LARGE SCALE GENOMIC DNA]</scope>
    <source>
        <strain evidence="6">Nm71</strain>
    </source>
</reference>
<organism evidence="5 6">
    <name type="scientific">Nitrosomonas marina</name>
    <dbReference type="NCBI Taxonomy" id="917"/>
    <lineage>
        <taxon>Bacteria</taxon>
        <taxon>Pseudomonadati</taxon>
        <taxon>Pseudomonadota</taxon>
        <taxon>Betaproteobacteria</taxon>
        <taxon>Nitrosomonadales</taxon>
        <taxon>Nitrosomonadaceae</taxon>
        <taxon>Nitrosomonas</taxon>
    </lineage>
</organism>
<dbReference type="GO" id="GO:0005737">
    <property type="term" value="C:cytoplasm"/>
    <property type="evidence" value="ECO:0007669"/>
    <property type="project" value="TreeGrafter"/>
</dbReference>
<evidence type="ECO:0000256" key="3">
    <source>
        <dbReference type="ARBA" id="ARBA00023239"/>
    </source>
</evidence>
<protein>
    <submittedName>
        <fullName evidence="5">2-dehydro-3-deoxyglucarate aldolase</fullName>
    </submittedName>
</protein>
<evidence type="ECO:0000313" key="6">
    <source>
        <dbReference type="Proteomes" id="UP000199345"/>
    </source>
</evidence>
<dbReference type="Proteomes" id="UP000199345">
    <property type="component" value="Unassembled WGS sequence"/>
</dbReference>
<keyword evidence="3" id="KW-0456">Lyase</keyword>
<comment type="similarity">
    <text evidence="1">Belongs to the HpcH/HpaI aldolase family.</text>
</comment>
<dbReference type="SUPFAM" id="SSF51621">
    <property type="entry name" value="Phosphoenolpyruvate/pyruvate domain"/>
    <property type="match status" value="1"/>
</dbReference>
<dbReference type="GO" id="GO:0016832">
    <property type="term" value="F:aldehyde-lyase activity"/>
    <property type="evidence" value="ECO:0007669"/>
    <property type="project" value="TreeGrafter"/>
</dbReference>
<evidence type="ECO:0000259" key="4">
    <source>
        <dbReference type="Pfam" id="PF03328"/>
    </source>
</evidence>
<evidence type="ECO:0000256" key="2">
    <source>
        <dbReference type="ARBA" id="ARBA00022723"/>
    </source>
</evidence>